<feature type="compositionally biased region" description="Basic and acidic residues" evidence="1">
    <location>
        <begin position="85"/>
        <end position="95"/>
    </location>
</feature>
<proteinExistence type="predicted"/>
<name>A0A562IDT7_MICOL</name>
<dbReference type="AlphaFoldDB" id="A0A562IDT7"/>
<accession>A0A562IDT7</accession>
<dbReference type="Proteomes" id="UP000319825">
    <property type="component" value="Unassembled WGS sequence"/>
</dbReference>
<evidence type="ECO:0000313" key="3">
    <source>
        <dbReference type="Proteomes" id="UP000319825"/>
    </source>
</evidence>
<protein>
    <submittedName>
        <fullName evidence="2">Uncharacterized protein</fullName>
    </submittedName>
</protein>
<keyword evidence="3" id="KW-1185">Reference proteome</keyword>
<sequence>MPRPEELEPQRVRQQGRRHQRADAEPAQERRRQPARGRPVGEGVREGQRAGGERQEDQHLLAEERLVRHQQPERDPAPAYPVGARMEDQREDRRHQELGGHVQVRAGLGDHAGANPQHSPPTAAAAREPTSRRASRTYQAVAVPARQPTTATRKAVWVPNASVTGVSGTPSPSTEVLAIRFTPPSGAFSAALCSGFSAPVTARAAQASIHSNSIWSLSWWNSRSGRPHWPIVSSTARPR</sequence>
<dbReference type="RefSeq" id="WP_246140772.1">
    <property type="nucleotide sequence ID" value="NZ_VLKE01000001.1"/>
</dbReference>
<feature type="region of interest" description="Disordered" evidence="1">
    <location>
        <begin position="107"/>
        <end position="138"/>
    </location>
</feature>
<feature type="compositionally biased region" description="Basic and acidic residues" evidence="1">
    <location>
        <begin position="21"/>
        <end position="32"/>
    </location>
</feature>
<dbReference type="EMBL" id="VLKE01000001">
    <property type="protein sequence ID" value="TWH69052.1"/>
    <property type="molecule type" value="Genomic_DNA"/>
</dbReference>
<feature type="compositionally biased region" description="Basic and acidic residues" evidence="1">
    <location>
        <begin position="43"/>
        <end position="76"/>
    </location>
</feature>
<evidence type="ECO:0000256" key="1">
    <source>
        <dbReference type="SAM" id="MobiDB-lite"/>
    </source>
</evidence>
<organism evidence="2 3">
    <name type="scientific">Micromonospora olivasterospora</name>
    <dbReference type="NCBI Taxonomy" id="1880"/>
    <lineage>
        <taxon>Bacteria</taxon>
        <taxon>Bacillati</taxon>
        <taxon>Actinomycetota</taxon>
        <taxon>Actinomycetes</taxon>
        <taxon>Micromonosporales</taxon>
        <taxon>Micromonosporaceae</taxon>
        <taxon>Micromonospora</taxon>
    </lineage>
</organism>
<evidence type="ECO:0000313" key="2">
    <source>
        <dbReference type="EMBL" id="TWH69052.1"/>
    </source>
</evidence>
<feature type="region of interest" description="Disordered" evidence="1">
    <location>
        <begin position="1"/>
        <end position="95"/>
    </location>
</feature>
<comment type="caution">
    <text evidence="2">The sequence shown here is derived from an EMBL/GenBank/DDBJ whole genome shotgun (WGS) entry which is preliminary data.</text>
</comment>
<feature type="compositionally biased region" description="Basic and acidic residues" evidence="1">
    <location>
        <begin position="1"/>
        <end position="11"/>
    </location>
</feature>
<reference evidence="2 3" key="1">
    <citation type="submission" date="2019-07" db="EMBL/GenBank/DDBJ databases">
        <title>R&amp;d 2014.</title>
        <authorList>
            <person name="Klenk H.-P."/>
        </authorList>
    </citation>
    <scope>NUCLEOTIDE SEQUENCE [LARGE SCALE GENOMIC DNA]</scope>
    <source>
        <strain evidence="2 3">DSM 43868</strain>
    </source>
</reference>
<gene>
    <name evidence="2" type="ORF">JD77_04054</name>
</gene>